<accession>A0A841U903</accession>
<proteinExistence type="predicted"/>
<dbReference type="RefSeq" id="WP_185139425.1">
    <property type="nucleotide sequence ID" value="NZ_BORM01000014.1"/>
</dbReference>
<dbReference type="PROSITE" id="PS51257">
    <property type="entry name" value="PROKAR_LIPOPROTEIN"/>
    <property type="match status" value="1"/>
</dbReference>
<protein>
    <submittedName>
        <fullName evidence="1">Uncharacterized protein</fullName>
    </submittedName>
</protein>
<comment type="caution">
    <text evidence="1">The sequence shown here is derived from an EMBL/GenBank/DDBJ whole genome shotgun (WGS) entry which is preliminary data.</text>
</comment>
<keyword evidence="2" id="KW-1185">Reference proteome</keyword>
<name>A0A841U903_9BACL</name>
<dbReference type="AlphaFoldDB" id="A0A841U903"/>
<dbReference type="EMBL" id="JACJVR010000128">
    <property type="protein sequence ID" value="MBB6695478.1"/>
    <property type="molecule type" value="Genomic_DNA"/>
</dbReference>
<gene>
    <name evidence="1" type="ORF">H7B90_29190</name>
</gene>
<reference evidence="1 2" key="1">
    <citation type="submission" date="2020-08" db="EMBL/GenBank/DDBJ databases">
        <title>Cohnella phylogeny.</title>
        <authorList>
            <person name="Dunlap C."/>
        </authorList>
    </citation>
    <scope>NUCLEOTIDE SEQUENCE [LARGE SCALE GENOMIC DNA]</scope>
    <source>
        <strain evidence="1 2">DSM 25239</strain>
    </source>
</reference>
<evidence type="ECO:0000313" key="2">
    <source>
        <dbReference type="Proteomes" id="UP000553776"/>
    </source>
</evidence>
<evidence type="ECO:0000313" key="1">
    <source>
        <dbReference type="EMBL" id="MBB6695478.1"/>
    </source>
</evidence>
<sequence length="126" mass="14822">MKQILVSIIIFLLLVGCNDRRLDFEEVSDAMGHAEKIMNDNDLVTTSASSILDNQFINFRLMVKDRISNEQAKLLIEELVNDIESNLSDIKIFRNKYDFKFDIKSEKDGEILYKGRLDQDQIWWQF</sequence>
<organism evidence="1 2">
    <name type="scientific">Cohnella xylanilytica</name>
    <dbReference type="NCBI Taxonomy" id="557555"/>
    <lineage>
        <taxon>Bacteria</taxon>
        <taxon>Bacillati</taxon>
        <taxon>Bacillota</taxon>
        <taxon>Bacilli</taxon>
        <taxon>Bacillales</taxon>
        <taxon>Paenibacillaceae</taxon>
        <taxon>Cohnella</taxon>
    </lineage>
</organism>
<dbReference type="Proteomes" id="UP000553776">
    <property type="component" value="Unassembled WGS sequence"/>
</dbReference>